<evidence type="ECO:0000313" key="19">
    <source>
        <dbReference type="EMBL" id="MBC3442126.1"/>
    </source>
</evidence>
<dbReference type="FunFam" id="2.170.130.10:FF:000010">
    <property type="entry name" value="Ferripyoverdine receptor"/>
    <property type="match status" value="1"/>
</dbReference>
<dbReference type="Pfam" id="PF07715">
    <property type="entry name" value="Plug"/>
    <property type="match status" value="1"/>
</dbReference>
<keyword evidence="9" id="KW-0406">Ion transport</keyword>
<keyword evidence="4 14" id="KW-1134">Transmembrane beta strand</keyword>
<dbReference type="GO" id="GO:0038023">
    <property type="term" value="F:signaling receptor activity"/>
    <property type="evidence" value="ECO:0007669"/>
    <property type="project" value="InterPro"/>
</dbReference>
<dbReference type="GO" id="GO:0009279">
    <property type="term" value="C:cell outer membrane"/>
    <property type="evidence" value="ECO:0007669"/>
    <property type="project" value="UniProtKB-SubCell"/>
</dbReference>
<reference evidence="19" key="1">
    <citation type="journal article" date="2020" name="Microorganisms">
        <title>Reliable Identification of Environmental Pseudomonas Isolates Using the rpoD Gene.</title>
        <authorList>
            <consortium name="The Broad Institute Genome Sequencing Platform"/>
            <person name="Girard L."/>
            <person name="Lood C."/>
            <person name="Rokni-Zadeh H."/>
            <person name="van Noort V."/>
            <person name="Lavigne R."/>
            <person name="De Mot R."/>
        </authorList>
    </citation>
    <scope>NUCLEOTIDE SEQUENCE</scope>
    <source>
        <strain evidence="19">SWRI10</strain>
    </source>
</reference>
<dbReference type="GO" id="GO:0015891">
    <property type="term" value="P:siderophore transport"/>
    <property type="evidence" value="ECO:0007669"/>
    <property type="project" value="InterPro"/>
</dbReference>
<dbReference type="RefSeq" id="WP_186555679.1">
    <property type="nucleotide sequence ID" value="NZ_JABWRE020000001.1"/>
</dbReference>
<feature type="signal peptide" evidence="17">
    <location>
        <begin position="1"/>
        <end position="41"/>
    </location>
</feature>
<evidence type="ECO:0000256" key="14">
    <source>
        <dbReference type="PROSITE-ProRule" id="PRU01360"/>
    </source>
</evidence>
<dbReference type="SMART" id="SM00965">
    <property type="entry name" value="STN"/>
    <property type="match status" value="1"/>
</dbReference>
<feature type="domain" description="Secretin/TonB short N-terminal" evidence="18">
    <location>
        <begin position="66"/>
        <end position="116"/>
    </location>
</feature>
<dbReference type="AlphaFoldDB" id="A0A923G0W4"/>
<dbReference type="EMBL" id="JABWRE010000011">
    <property type="protein sequence ID" value="MBC3442126.1"/>
    <property type="molecule type" value="Genomic_DNA"/>
</dbReference>
<comment type="caution">
    <text evidence="19">The sequence shown here is derived from an EMBL/GenBank/DDBJ whole genome shotgun (WGS) entry which is preliminary data.</text>
</comment>
<keyword evidence="13 14" id="KW-0998">Cell outer membrane</keyword>
<evidence type="ECO:0000256" key="10">
    <source>
        <dbReference type="ARBA" id="ARBA00023077"/>
    </source>
</evidence>
<evidence type="ECO:0000256" key="6">
    <source>
        <dbReference type="ARBA" id="ARBA00022692"/>
    </source>
</evidence>
<keyword evidence="8" id="KW-0408">Iron</keyword>
<dbReference type="GO" id="GO:0015344">
    <property type="term" value="F:siderophore uptake transmembrane transporter activity"/>
    <property type="evidence" value="ECO:0007669"/>
    <property type="project" value="TreeGrafter"/>
</dbReference>
<evidence type="ECO:0000256" key="9">
    <source>
        <dbReference type="ARBA" id="ARBA00023065"/>
    </source>
</evidence>
<evidence type="ECO:0000256" key="13">
    <source>
        <dbReference type="ARBA" id="ARBA00023237"/>
    </source>
</evidence>
<keyword evidence="3 14" id="KW-0813">Transport</keyword>
<dbReference type="InterPro" id="IPR037066">
    <property type="entry name" value="Plug_dom_sf"/>
</dbReference>
<protein>
    <submittedName>
        <fullName evidence="20">TonB-dependent receptor</fullName>
    </submittedName>
    <submittedName>
        <fullName evidence="19">TonB-dependent siderophore receptor</fullName>
    </submittedName>
</protein>
<dbReference type="Gene3D" id="2.170.130.10">
    <property type="entry name" value="TonB-dependent receptor, plug domain"/>
    <property type="match status" value="1"/>
</dbReference>
<accession>A0A923G0W4</accession>
<dbReference type="InterPro" id="IPR010105">
    <property type="entry name" value="TonB_sidphr_rcpt"/>
</dbReference>
<dbReference type="InterPro" id="IPR010917">
    <property type="entry name" value="TonB_rcpt_CS"/>
</dbReference>
<dbReference type="Pfam" id="PF00593">
    <property type="entry name" value="TonB_dep_Rec_b-barrel"/>
    <property type="match status" value="1"/>
</dbReference>
<feature type="chain" id="PRO_5036600141" evidence="17">
    <location>
        <begin position="42"/>
        <end position="815"/>
    </location>
</feature>
<feature type="short sequence motif" description="TonB C-terminal box" evidence="15">
    <location>
        <begin position="798"/>
        <end position="815"/>
    </location>
</feature>
<evidence type="ECO:0000256" key="2">
    <source>
        <dbReference type="ARBA" id="ARBA00009810"/>
    </source>
</evidence>
<reference evidence="19" key="2">
    <citation type="submission" date="2020-07" db="EMBL/GenBank/DDBJ databases">
        <authorList>
            <person name="Lood C."/>
            <person name="Girard L."/>
        </authorList>
    </citation>
    <scope>NUCLEOTIDE SEQUENCE</scope>
    <source>
        <strain evidence="19">SWRI10</strain>
    </source>
</reference>
<dbReference type="CDD" id="cd01347">
    <property type="entry name" value="ligand_gated_channel"/>
    <property type="match status" value="1"/>
</dbReference>
<evidence type="ECO:0000256" key="7">
    <source>
        <dbReference type="ARBA" id="ARBA00022729"/>
    </source>
</evidence>
<dbReference type="InterPro" id="IPR036942">
    <property type="entry name" value="Beta-barrel_TonB_sf"/>
</dbReference>
<keyword evidence="12 19" id="KW-0675">Receptor</keyword>
<sequence>MPTQRLRPQALALVIRRTLRQAAPAALGLSALMPLSAMVQAQQVQFNIPAQSLASALLAFGSQSNLQVLYSPQDVEGKRSAAISGAMEPAQALPKLLQGTGVSYQIEGNQATIHAREGGNAVELGATNINSQGLGQTTENTGSYTTGAMQTATKLPLTLRETPQAVTVITRQRMDDQSMRSLDDVVQATPGLRMSAARPANSEYFSRGFPISNLMFDGLPTTYNADWVAAADMAPYDRVEIVRGATGMMQGAGNPSAAINMVRKRPTKEFQGSVTGSAGSWDNYRGELDLSGPLNDSGSVRGRFVGAYNDKDSFQDYAGRERGLFYGITEFDLTDDTTLTVGASNQNDNNNINWGGLPVNRDGSHVGYSRSTNVGYDWSYQDINNTTLFAEIDHHFANDWRLHVAASKNWSDFALQGAVFERELKSGVESFRQRVFNQRRDYDQSSYDIYANGPFKLFDRQHELVVGASKREVKTTAHGGTVFIPVDNLFAVNPSGIARPNVPDEYDLSEHVEQEGVYVTTRLNIADPLKVIIGARLDWYDNQSTYNAIADGYYTNSDYKITRNVTRYAGVIYDLDDNHSVYASYTDIFMPQSEQGQGRSIIRPIEGKNYEIGIKGEYFDGALNASAAIFQIDQENRAAESANQRGCTDYICYEASGKVRTQGIDLELMGALTPNWQVGAGYTYSQTKFLKDANKAKEGSKFDSDLPEHLFKLSTTYTLPGELNQWRVGGNVYGQSGIFNKGSNAFGNYRIDQGSYAVVGLMVGYKVNKNLDTRLNLNNIFDRKYYQGIAGNNTWSPYDVYGDPRNFTLTAKYSF</sequence>
<gene>
    <name evidence="20" type="ORF">HU737_004685</name>
    <name evidence="19" type="ORF">HU737_15655</name>
</gene>
<keyword evidence="6 14" id="KW-0812">Transmembrane</keyword>
<dbReference type="PANTHER" id="PTHR32552:SF74">
    <property type="entry name" value="HYDROXAMATE SIDEROPHORE RECEPTOR FHUE"/>
    <property type="match status" value="1"/>
</dbReference>
<evidence type="ECO:0000256" key="12">
    <source>
        <dbReference type="ARBA" id="ARBA00023170"/>
    </source>
</evidence>
<organism evidence="19">
    <name type="scientific">Pseudomonas urmiensis</name>
    <dbReference type="NCBI Taxonomy" id="2745493"/>
    <lineage>
        <taxon>Bacteria</taxon>
        <taxon>Pseudomonadati</taxon>
        <taxon>Pseudomonadota</taxon>
        <taxon>Gammaproteobacteria</taxon>
        <taxon>Pseudomonadales</taxon>
        <taxon>Pseudomonadaceae</taxon>
        <taxon>Pseudomonas</taxon>
    </lineage>
</organism>
<name>A0A923G0W4_9PSED</name>
<dbReference type="InterPro" id="IPR039426">
    <property type="entry name" value="TonB-dep_rcpt-like"/>
</dbReference>
<evidence type="ECO:0000256" key="3">
    <source>
        <dbReference type="ARBA" id="ARBA00022448"/>
    </source>
</evidence>
<evidence type="ECO:0000256" key="11">
    <source>
        <dbReference type="ARBA" id="ARBA00023136"/>
    </source>
</evidence>
<evidence type="ECO:0000259" key="18">
    <source>
        <dbReference type="SMART" id="SM00965"/>
    </source>
</evidence>
<keyword evidence="11 14" id="KW-0472">Membrane</keyword>
<dbReference type="PANTHER" id="PTHR32552">
    <property type="entry name" value="FERRICHROME IRON RECEPTOR-RELATED"/>
    <property type="match status" value="1"/>
</dbReference>
<evidence type="ECO:0000256" key="5">
    <source>
        <dbReference type="ARBA" id="ARBA00022496"/>
    </source>
</evidence>
<dbReference type="PROSITE" id="PS52016">
    <property type="entry name" value="TONB_DEPENDENT_REC_3"/>
    <property type="match status" value="1"/>
</dbReference>
<comment type="similarity">
    <text evidence="2 14 16">Belongs to the TonB-dependent receptor family.</text>
</comment>
<evidence type="ECO:0000256" key="8">
    <source>
        <dbReference type="ARBA" id="ARBA00023004"/>
    </source>
</evidence>
<proteinExistence type="inferred from homology"/>
<reference evidence="20" key="3">
    <citation type="submission" date="2021-06" db="EMBL/GenBank/DDBJ databases">
        <title>Updating the genus Pseudomonas: Description of 43 new species and partition of the Pseudomonas putida group.</title>
        <authorList>
            <person name="Girard L."/>
            <person name="Lood C."/>
            <person name="Vandamme P."/>
            <person name="Rokni-Zadeh H."/>
            <person name="Van Noort V."/>
            <person name="Hofte M."/>
            <person name="Lavigne R."/>
            <person name="De Mot R."/>
        </authorList>
    </citation>
    <scope>NUCLEOTIDE SEQUENCE</scope>
    <source>
        <strain evidence="20">SWRI10</strain>
    </source>
</reference>
<evidence type="ECO:0000256" key="15">
    <source>
        <dbReference type="PROSITE-ProRule" id="PRU10144"/>
    </source>
</evidence>
<evidence type="ECO:0000256" key="17">
    <source>
        <dbReference type="SAM" id="SignalP"/>
    </source>
</evidence>
<dbReference type="InterPro" id="IPR000531">
    <property type="entry name" value="Beta-barrel_TonB"/>
</dbReference>
<dbReference type="SUPFAM" id="SSF56935">
    <property type="entry name" value="Porins"/>
    <property type="match status" value="1"/>
</dbReference>
<dbReference type="InterPro" id="IPR011662">
    <property type="entry name" value="Secretin/TonB_short_N"/>
</dbReference>
<dbReference type="Proteomes" id="UP000599879">
    <property type="component" value="Unassembled WGS sequence"/>
</dbReference>
<dbReference type="Pfam" id="PF07660">
    <property type="entry name" value="STN"/>
    <property type="match status" value="1"/>
</dbReference>
<keyword evidence="7 17" id="KW-0732">Signal</keyword>
<evidence type="ECO:0000256" key="16">
    <source>
        <dbReference type="RuleBase" id="RU003357"/>
    </source>
</evidence>
<dbReference type="Gene3D" id="2.40.170.20">
    <property type="entry name" value="TonB-dependent receptor, beta-barrel domain"/>
    <property type="match status" value="1"/>
</dbReference>
<dbReference type="InterPro" id="IPR012910">
    <property type="entry name" value="Plug_dom"/>
</dbReference>
<comment type="subcellular location">
    <subcellularLocation>
        <location evidence="1 14">Cell outer membrane</location>
        <topology evidence="1 14">Multi-pass membrane protein</topology>
    </subcellularLocation>
</comment>
<dbReference type="PROSITE" id="PS01156">
    <property type="entry name" value="TONB_DEPENDENT_REC_2"/>
    <property type="match status" value="1"/>
</dbReference>
<keyword evidence="10 16" id="KW-0798">TonB box</keyword>
<dbReference type="Gene3D" id="3.55.50.30">
    <property type="match status" value="1"/>
</dbReference>
<evidence type="ECO:0000313" key="20">
    <source>
        <dbReference type="EMBL" id="MBV4535272.1"/>
    </source>
</evidence>
<dbReference type="NCBIfam" id="TIGR01783">
    <property type="entry name" value="TonB-siderophor"/>
    <property type="match status" value="1"/>
</dbReference>
<dbReference type="EMBL" id="JABWRE020000001">
    <property type="protein sequence ID" value="MBV4535272.1"/>
    <property type="molecule type" value="Genomic_DNA"/>
</dbReference>
<evidence type="ECO:0000256" key="4">
    <source>
        <dbReference type="ARBA" id="ARBA00022452"/>
    </source>
</evidence>
<evidence type="ECO:0000256" key="1">
    <source>
        <dbReference type="ARBA" id="ARBA00004571"/>
    </source>
</evidence>
<keyword evidence="5" id="KW-0410">Iron transport</keyword>